<proteinExistence type="predicted"/>
<evidence type="ECO:0000313" key="2">
    <source>
        <dbReference type="Proteomes" id="UP000287651"/>
    </source>
</evidence>
<dbReference type="EMBL" id="AMZH03019405">
    <property type="protein sequence ID" value="RRT40402.1"/>
    <property type="molecule type" value="Genomic_DNA"/>
</dbReference>
<reference evidence="1 2" key="1">
    <citation type="journal article" date="2014" name="Agronomy (Basel)">
        <title>A Draft Genome Sequence for Ensete ventricosum, the Drought-Tolerant Tree Against Hunger.</title>
        <authorList>
            <person name="Harrison J."/>
            <person name="Moore K.A."/>
            <person name="Paszkiewicz K."/>
            <person name="Jones T."/>
            <person name="Grant M."/>
            <person name="Ambacheew D."/>
            <person name="Muzemil S."/>
            <person name="Studholme D.J."/>
        </authorList>
    </citation>
    <scope>NUCLEOTIDE SEQUENCE [LARGE SCALE GENOMIC DNA]</scope>
</reference>
<dbReference type="Proteomes" id="UP000287651">
    <property type="component" value="Unassembled WGS sequence"/>
</dbReference>
<accession>A0A426XLT1</accession>
<sequence>MLVRGCRGCSGQGDGRIRLRLRRRKATAARRVVVVTEGEAAQQQRAQLEARVVRRSRRQQRQRCYGEMAAVGNDYCAAAGCSGRGEKEADEAAAAVEVVGKIRRQRPMMGGSGRWRPKLATAA</sequence>
<gene>
    <name evidence="1" type="ORF">B296_00028232</name>
</gene>
<dbReference type="AlphaFoldDB" id="A0A426XLT1"/>
<comment type="caution">
    <text evidence="1">The sequence shown here is derived from an EMBL/GenBank/DDBJ whole genome shotgun (WGS) entry which is preliminary data.</text>
</comment>
<organism evidence="1 2">
    <name type="scientific">Ensete ventricosum</name>
    <name type="common">Abyssinian banana</name>
    <name type="synonym">Musa ensete</name>
    <dbReference type="NCBI Taxonomy" id="4639"/>
    <lineage>
        <taxon>Eukaryota</taxon>
        <taxon>Viridiplantae</taxon>
        <taxon>Streptophyta</taxon>
        <taxon>Embryophyta</taxon>
        <taxon>Tracheophyta</taxon>
        <taxon>Spermatophyta</taxon>
        <taxon>Magnoliopsida</taxon>
        <taxon>Liliopsida</taxon>
        <taxon>Zingiberales</taxon>
        <taxon>Musaceae</taxon>
        <taxon>Ensete</taxon>
    </lineage>
</organism>
<name>A0A426XLT1_ENSVE</name>
<evidence type="ECO:0000313" key="1">
    <source>
        <dbReference type="EMBL" id="RRT40402.1"/>
    </source>
</evidence>
<protein>
    <submittedName>
        <fullName evidence="1">Uncharacterized protein</fullName>
    </submittedName>
</protein>